<evidence type="ECO:0000256" key="1">
    <source>
        <dbReference type="ARBA" id="ARBA00022999"/>
    </source>
</evidence>
<dbReference type="EMBL" id="CAKXAJ010021358">
    <property type="protein sequence ID" value="CAH2226456.1"/>
    <property type="molecule type" value="Genomic_DNA"/>
</dbReference>
<dbReference type="OrthoDB" id="26539at2759"/>
<dbReference type="InterPro" id="IPR000980">
    <property type="entry name" value="SH2"/>
</dbReference>
<dbReference type="Pfam" id="PF00017">
    <property type="entry name" value="SH2"/>
    <property type="match status" value="1"/>
</dbReference>
<reference evidence="4" key="1">
    <citation type="submission" date="2022-03" db="EMBL/GenBank/DDBJ databases">
        <authorList>
            <person name="Lindestad O."/>
        </authorList>
    </citation>
    <scope>NUCLEOTIDE SEQUENCE</scope>
</reference>
<comment type="caution">
    <text evidence="4">The sequence shown here is derived from an EMBL/GenBank/DDBJ whole genome shotgun (WGS) entry which is preliminary data.</text>
</comment>
<evidence type="ECO:0000313" key="4">
    <source>
        <dbReference type="EMBL" id="CAH2226456.1"/>
    </source>
</evidence>
<dbReference type="PANTHER" id="PTHR19969:SF5">
    <property type="entry name" value="CRK-LIKE PROTEIN"/>
    <property type="match status" value="1"/>
</dbReference>
<feature type="domain" description="SH2" evidence="3">
    <location>
        <begin position="34"/>
        <end position="123"/>
    </location>
</feature>
<keyword evidence="5" id="KW-1185">Reference proteome</keyword>
<dbReference type="GO" id="GO:0035591">
    <property type="term" value="F:signaling adaptor activity"/>
    <property type="evidence" value="ECO:0007669"/>
    <property type="project" value="TreeGrafter"/>
</dbReference>
<dbReference type="PANTHER" id="PTHR19969">
    <property type="entry name" value="SH2-SH3 ADAPTOR PROTEIN-RELATED"/>
    <property type="match status" value="1"/>
</dbReference>
<dbReference type="GO" id="GO:0016477">
    <property type="term" value="P:cell migration"/>
    <property type="evidence" value="ECO:0007669"/>
    <property type="project" value="TreeGrafter"/>
</dbReference>
<dbReference type="GO" id="GO:0005737">
    <property type="term" value="C:cytoplasm"/>
    <property type="evidence" value="ECO:0007669"/>
    <property type="project" value="TreeGrafter"/>
</dbReference>
<evidence type="ECO:0000313" key="5">
    <source>
        <dbReference type="Proteomes" id="UP000838756"/>
    </source>
</evidence>
<dbReference type="Gene3D" id="3.30.505.10">
    <property type="entry name" value="SH2 domain"/>
    <property type="match status" value="1"/>
</dbReference>
<dbReference type="Proteomes" id="UP000838756">
    <property type="component" value="Unassembled WGS sequence"/>
</dbReference>
<dbReference type="GO" id="GO:0007167">
    <property type="term" value="P:enzyme-linked receptor protein signaling pathway"/>
    <property type="evidence" value="ECO:0007669"/>
    <property type="project" value="TreeGrafter"/>
</dbReference>
<evidence type="ECO:0000259" key="3">
    <source>
        <dbReference type="PROSITE" id="PS50001"/>
    </source>
</evidence>
<dbReference type="FunFam" id="3.30.505.10:FF:000009">
    <property type="entry name" value="1-phosphatidylinositol 4,5-bisphosphate phosphodiesterase gamma"/>
    <property type="match status" value="1"/>
</dbReference>
<name>A0A8S4QVZ5_9NEOP</name>
<accession>A0A8S4QVZ5</accession>
<dbReference type="InterPro" id="IPR036860">
    <property type="entry name" value="SH2_dom_sf"/>
</dbReference>
<organism evidence="4 5">
    <name type="scientific">Pararge aegeria aegeria</name>
    <dbReference type="NCBI Taxonomy" id="348720"/>
    <lineage>
        <taxon>Eukaryota</taxon>
        <taxon>Metazoa</taxon>
        <taxon>Ecdysozoa</taxon>
        <taxon>Arthropoda</taxon>
        <taxon>Hexapoda</taxon>
        <taxon>Insecta</taxon>
        <taxon>Pterygota</taxon>
        <taxon>Neoptera</taxon>
        <taxon>Endopterygota</taxon>
        <taxon>Lepidoptera</taxon>
        <taxon>Glossata</taxon>
        <taxon>Ditrysia</taxon>
        <taxon>Papilionoidea</taxon>
        <taxon>Nymphalidae</taxon>
        <taxon>Satyrinae</taxon>
        <taxon>Satyrini</taxon>
        <taxon>Parargina</taxon>
        <taxon>Pararge</taxon>
    </lineage>
</organism>
<dbReference type="PROSITE" id="PS50001">
    <property type="entry name" value="SH2"/>
    <property type="match status" value="1"/>
</dbReference>
<dbReference type="CDD" id="cd09932">
    <property type="entry name" value="SH2_C-SH2_PLC_gamma_like"/>
    <property type="match status" value="1"/>
</dbReference>
<dbReference type="SUPFAM" id="SSF55550">
    <property type="entry name" value="SH2 domain"/>
    <property type="match status" value="1"/>
</dbReference>
<keyword evidence="1 2" id="KW-0727">SH2 domain</keyword>
<proteinExistence type="predicted"/>
<dbReference type="InterPro" id="IPR051184">
    <property type="entry name" value="Tyrosine-phos_adapter"/>
</dbReference>
<sequence length="133" mass="15663">MLMWVTGRKVQIAEFLITLKEPVPQPNKHESKEWWLGSCDRTHAEELLRKTKADGAFLVRPSEHEPNCYAISFRTEKEIKHCRVRQEGRLYGMGSVKFESLVELVAYYEKNPLYKKVKLWFPVNDEIVQRIVA</sequence>
<dbReference type="InterPro" id="IPR035023">
    <property type="entry name" value="PLC-gamma_C-SH2"/>
</dbReference>
<evidence type="ECO:0000256" key="2">
    <source>
        <dbReference type="PROSITE-ProRule" id="PRU00191"/>
    </source>
</evidence>
<dbReference type="GO" id="GO:0030971">
    <property type="term" value="F:receptor tyrosine kinase binding"/>
    <property type="evidence" value="ECO:0007669"/>
    <property type="project" value="TreeGrafter"/>
</dbReference>
<dbReference type="AlphaFoldDB" id="A0A8S4QVZ5"/>
<dbReference type="PRINTS" id="PR00401">
    <property type="entry name" value="SH2DOMAIN"/>
</dbReference>
<gene>
    <name evidence="4" type="primary">jg23169</name>
    <name evidence="4" type="ORF">PAEG_LOCUS7161</name>
</gene>
<feature type="non-terminal residue" evidence="4">
    <location>
        <position position="1"/>
    </location>
</feature>
<protein>
    <submittedName>
        <fullName evidence="4">Jg23169 protein</fullName>
    </submittedName>
</protein>
<dbReference type="SMART" id="SM00252">
    <property type="entry name" value="SH2"/>
    <property type="match status" value="1"/>
</dbReference>